<dbReference type="Gene3D" id="3.30.2010.10">
    <property type="entry name" value="Metalloproteases ('zincins'), catalytic domain"/>
    <property type="match status" value="1"/>
</dbReference>
<keyword evidence="5 10" id="KW-0378">Hydrolase</keyword>
<keyword evidence="9 12" id="KW-0472">Membrane</keyword>
<evidence type="ECO:0000256" key="3">
    <source>
        <dbReference type="ARBA" id="ARBA00022692"/>
    </source>
</evidence>
<evidence type="ECO:0000256" key="11">
    <source>
        <dbReference type="SAM" id="MobiDB-lite"/>
    </source>
</evidence>
<dbReference type="PANTHER" id="PTHR43221">
    <property type="entry name" value="PROTEASE HTPX"/>
    <property type="match status" value="1"/>
</dbReference>
<evidence type="ECO:0000313" key="15">
    <source>
        <dbReference type="Proteomes" id="UP000270581"/>
    </source>
</evidence>
<feature type="compositionally biased region" description="Basic and acidic residues" evidence="11">
    <location>
        <begin position="328"/>
        <end position="343"/>
    </location>
</feature>
<keyword evidence="3 12" id="KW-0812">Transmembrane</keyword>
<feature type="transmembrane region" description="Helical" evidence="12">
    <location>
        <begin position="197"/>
        <end position="223"/>
    </location>
</feature>
<sequence>MTPARRRSDSSSARIWWRRASGSSSARGRARASAPSPASSDGAGTGLAARRTRHARLLRGCGGTRVGRTPRRVEPPARSGGDGAHHCRRDYRLRLRFLPRRNARYRGVARRGAARSRAQSRTPPPGRTPLRPTGHRPADSVCRADGDAERARARGRRDGVLVLDVRLFRLLSGPELDGILAHELAHLRARDGLVGTLGATATSTVAGLLGLLLLPAALLAVGVARSLAIARGDSPAEMEATAAWAQAAVGSLAVVLLFGLTALLRAYSRRRELAADDTAAELTGNPRALASALSRIRRASTPSGPLAQLYIHGDETGTLTRLLATHPPMDERIERLRQRDSAPRRGRQV</sequence>
<feature type="domain" description="Peptidase M48" evidence="13">
    <location>
        <begin position="158"/>
        <end position="339"/>
    </location>
</feature>
<keyword evidence="2 10" id="KW-0645">Protease</keyword>
<name>A0AAJ4R7X7_9EURY</name>
<evidence type="ECO:0000313" key="14">
    <source>
        <dbReference type="EMBL" id="RNJ25870.1"/>
    </source>
</evidence>
<dbReference type="InterPro" id="IPR050083">
    <property type="entry name" value="HtpX_protease"/>
</dbReference>
<keyword evidence="15" id="KW-1185">Reference proteome</keyword>
<comment type="similarity">
    <text evidence="10">Belongs to the peptidase M48 family.</text>
</comment>
<evidence type="ECO:0000256" key="7">
    <source>
        <dbReference type="ARBA" id="ARBA00022989"/>
    </source>
</evidence>
<evidence type="ECO:0000256" key="4">
    <source>
        <dbReference type="ARBA" id="ARBA00022723"/>
    </source>
</evidence>
<accession>A0AAJ4R7X7</accession>
<dbReference type="GO" id="GO:0006508">
    <property type="term" value="P:proteolysis"/>
    <property type="evidence" value="ECO:0007669"/>
    <property type="project" value="UniProtKB-KW"/>
</dbReference>
<evidence type="ECO:0000256" key="6">
    <source>
        <dbReference type="ARBA" id="ARBA00022833"/>
    </source>
</evidence>
<evidence type="ECO:0000256" key="9">
    <source>
        <dbReference type="ARBA" id="ARBA00023136"/>
    </source>
</evidence>
<dbReference type="AlphaFoldDB" id="A0AAJ4R7X7"/>
<dbReference type="GO" id="GO:0046872">
    <property type="term" value="F:metal ion binding"/>
    <property type="evidence" value="ECO:0007669"/>
    <property type="project" value="UniProtKB-KW"/>
</dbReference>
<evidence type="ECO:0000256" key="10">
    <source>
        <dbReference type="RuleBase" id="RU003983"/>
    </source>
</evidence>
<organism evidence="14 15">
    <name type="scientific">Halosegnis longus</name>
    <dbReference type="NCBI Taxonomy" id="2216012"/>
    <lineage>
        <taxon>Archaea</taxon>
        <taxon>Methanobacteriati</taxon>
        <taxon>Methanobacteriota</taxon>
        <taxon>Stenosarchaea group</taxon>
        <taxon>Halobacteria</taxon>
        <taxon>Halobacteriales</taxon>
        <taxon>Natronomonadaceae</taxon>
        <taxon>Halosegnis</taxon>
    </lineage>
</organism>
<dbReference type="Proteomes" id="UP000270581">
    <property type="component" value="Unassembled WGS sequence"/>
</dbReference>
<reference evidence="14 15" key="1">
    <citation type="submission" date="2018-11" db="EMBL/GenBank/DDBJ databases">
        <title>Genome sequences of Natronomonas sp. CBA1133.</title>
        <authorList>
            <person name="Roh S.W."/>
            <person name="Cha I.-T."/>
        </authorList>
    </citation>
    <scope>NUCLEOTIDE SEQUENCE [LARGE SCALE GENOMIC DNA]</scope>
    <source>
        <strain evidence="14 15">CBA1133</strain>
    </source>
</reference>
<evidence type="ECO:0000256" key="5">
    <source>
        <dbReference type="ARBA" id="ARBA00022801"/>
    </source>
</evidence>
<feature type="transmembrane region" description="Helical" evidence="12">
    <location>
        <begin position="243"/>
        <end position="264"/>
    </location>
</feature>
<feature type="region of interest" description="Disordered" evidence="11">
    <location>
        <begin position="1"/>
        <end position="85"/>
    </location>
</feature>
<keyword evidence="4" id="KW-0479">Metal-binding</keyword>
<feature type="compositionally biased region" description="Basic and acidic residues" evidence="11">
    <location>
        <begin position="136"/>
        <end position="150"/>
    </location>
</feature>
<evidence type="ECO:0000256" key="2">
    <source>
        <dbReference type="ARBA" id="ARBA00022670"/>
    </source>
</evidence>
<protein>
    <recommendedName>
        <fullName evidence="13">Peptidase M48 domain-containing protein</fullName>
    </recommendedName>
</protein>
<dbReference type="PANTHER" id="PTHR43221:SF2">
    <property type="entry name" value="PROTEASE HTPX HOMOLOG"/>
    <property type="match status" value="1"/>
</dbReference>
<feature type="region of interest" description="Disordered" evidence="11">
    <location>
        <begin position="106"/>
        <end position="150"/>
    </location>
</feature>
<comment type="caution">
    <text evidence="14">The sequence shown here is derived from an EMBL/GenBank/DDBJ whole genome shotgun (WGS) entry which is preliminary data.</text>
</comment>
<dbReference type="EMBL" id="RJJC01000001">
    <property type="protein sequence ID" value="RNJ25870.1"/>
    <property type="molecule type" value="Genomic_DNA"/>
</dbReference>
<keyword evidence="1" id="KW-1003">Cell membrane</keyword>
<evidence type="ECO:0000259" key="13">
    <source>
        <dbReference type="Pfam" id="PF01435"/>
    </source>
</evidence>
<feature type="region of interest" description="Disordered" evidence="11">
    <location>
        <begin position="327"/>
        <end position="349"/>
    </location>
</feature>
<evidence type="ECO:0000256" key="1">
    <source>
        <dbReference type="ARBA" id="ARBA00022475"/>
    </source>
</evidence>
<dbReference type="InterPro" id="IPR001915">
    <property type="entry name" value="Peptidase_M48"/>
</dbReference>
<dbReference type="Pfam" id="PF01435">
    <property type="entry name" value="Peptidase_M48"/>
    <property type="match status" value="1"/>
</dbReference>
<keyword evidence="8 10" id="KW-0482">Metalloprotease</keyword>
<comment type="cofactor">
    <cofactor evidence="10">
        <name>Zn(2+)</name>
        <dbReference type="ChEBI" id="CHEBI:29105"/>
    </cofactor>
    <text evidence="10">Binds 1 zinc ion per subunit.</text>
</comment>
<keyword evidence="6 10" id="KW-0862">Zinc</keyword>
<gene>
    <name evidence="14" type="ORF">Nmn1133_03655</name>
</gene>
<feature type="compositionally biased region" description="Low complexity" evidence="11">
    <location>
        <begin position="10"/>
        <end position="49"/>
    </location>
</feature>
<evidence type="ECO:0000256" key="8">
    <source>
        <dbReference type="ARBA" id="ARBA00023049"/>
    </source>
</evidence>
<evidence type="ECO:0000256" key="12">
    <source>
        <dbReference type="SAM" id="Phobius"/>
    </source>
</evidence>
<dbReference type="GO" id="GO:0004222">
    <property type="term" value="F:metalloendopeptidase activity"/>
    <property type="evidence" value="ECO:0007669"/>
    <property type="project" value="InterPro"/>
</dbReference>
<keyword evidence="7 12" id="KW-1133">Transmembrane helix</keyword>
<proteinExistence type="inferred from homology"/>